<evidence type="ECO:0000313" key="2">
    <source>
        <dbReference type="EMBL" id="RJN31979.1"/>
    </source>
</evidence>
<name>A0A3A4G1M7_9MICC</name>
<dbReference type="PROSITE" id="PS51257">
    <property type="entry name" value="PROKAR_LIPOPROTEIN"/>
    <property type="match status" value="1"/>
</dbReference>
<gene>
    <name evidence="2" type="ORF">D3250_07710</name>
</gene>
<reference evidence="2 3" key="1">
    <citation type="submission" date="2018-09" db="EMBL/GenBank/DDBJ databases">
        <title>Nesterenkonia natronophila sp. nov., an alkaliphilic actinobacteriume isolated from a soda lake, and emended description of the genus Nesterenkonia.</title>
        <authorList>
            <person name="Menes R.J."/>
            <person name="Iriarte A."/>
        </authorList>
    </citation>
    <scope>NUCLEOTIDE SEQUENCE [LARGE SCALE GENOMIC DNA]</scope>
    <source>
        <strain evidence="2 3">M8</strain>
    </source>
</reference>
<dbReference type="EMBL" id="QYZP01000002">
    <property type="protein sequence ID" value="RJN31979.1"/>
    <property type="molecule type" value="Genomic_DNA"/>
</dbReference>
<evidence type="ECO:0000256" key="1">
    <source>
        <dbReference type="SAM" id="SignalP"/>
    </source>
</evidence>
<evidence type="ECO:0000313" key="3">
    <source>
        <dbReference type="Proteomes" id="UP000266615"/>
    </source>
</evidence>
<comment type="caution">
    <text evidence="2">The sequence shown here is derived from an EMBL/GenBank/DDBJ whole genome shotgun (WGS) entry which is preliminary data.</text>
</comment>
<dbReference type="OrthoDB" id="2657432at2"/>
<accession>A0A3A4G1M7</accession>
<keyword evidence="1" id="KW-0732">Signal</keyword>
<keyword evidence="3" id="KW-1185">Reference proteome</keyword>
<dbReference type="AlphaFoldDB" id="A0A3A4G1M7"/>
<feature type="chain" id="PRO_5039093703" evidence="1">
    <location>
        <begin position="25"/>
        <end position="88"/>
    </location>
</feature>
<dbReference type="RefSeq" id="WP_119902768.1">
    <property type="nucleotide sequence ID" value="NZ_QYZP01000002.1"/>
</dbReference>
<sequence length="88" mass="9293">MRTSKITMGAATGLTLALTLAACGDNGAEAEEPMPEELATETVDENSVALADAVGELAGDDARESFLRNWREHIDYFVDYAVAAEAGD</sequence>
<dbReference type="Proteomes" id="UP000266615">
    <property type="component" value="Unassembled WGS sequence"/>
</dbReference>
<protein>
    <submittedName>
        <fullName evidence="2">Uncharacterized protein</fullName>
    </submittedName>
</protein>
<organism evidence="2 3">
    <name type="scientific">Nesterenkonia natronophila</name>
    <dbReference type="NCBI Taxonomy" id="2174932"/>
    <lineage>
        <taxon>Bacteria</taxon>
        <taxon>Bacillati</taxon>
        <taxon>Actinomycetota</taxon>
        <taxon>Actinomycetes</taxon>
        <taxon>Micrococcales</taxon>
        <taxon>Micrococcaceae</taxon>
        <taxon>Nesterenkonia</taxon>
    </lineage>
</organism>
<proteinExistence type="predicted"/>
<feature type="signal peptide" evidence="1">
    <location>
        <begin position="1"/>
        <end position="24"/>
    </location>
</feature>